<sequence length="71" mass="7783">MALDLVREPPSAADLDWAMARLVRLVQAERAPLLAAMVCCVEQDGRIAPEEAELLRAVAWTLGCPLPLRDD</sequence>
<proteinExistence type="predicted"/>
<dbReference type="SUPFAM" id="SSF158682">
    <property type="entry name" value="TerB-like"/>
    <property type="match status" value="1"/>
</dbReference>
<name>A0ABY9H458_9GAMM</name>
<protein>
    <recommendedName>
        <fullName evidence="3">Co-chaperone DjlA N-terminal domain-containing protein</fullName>
    </recommendedName>
</protein>
<dbReference type="EMBL" id="CP131913">
    <property type="protein sequence ID" value="WLI73018.1"/>
    <property type="molecule type" value="Genomic_DNA"/>
</dbReference>
<accession>A0ABY9H458</accession>
<organism evidence="1 2">
    <name type="scientific">Halomonas alkalicola</name>
    <dbReference type="NCBI Taxonomy" id="1930622"/>
    <lineage>
        <taxon>Bacteria</taxon>
        <taxon>Pseudomonadati</taxon>
        <taxon>Pseudomonadota</taxon>
        <taxon>Gammaproteobacteria</taxon>
        <taxon>Oceanospirillales</taxon>
        <taxon>Halomonadaceae</taxon>
        <taxon>Halomonas</taxon>
    </lineage>
</organism>
<dbReference type="Proteomes" id="UP001235344">
    <property type="component" value="Chromosome"/>
</dbReference>
<dbReference type="RefSeq" id="WP_305500298.1">
    <property type="nucleotide sequence ID" value="NZ_CP131913.1"/>
</dbReference>
<dbReference type="InterPro" id="IPR029024">
    <property type="entry name" value="TerB-like"/>
</dbReference>
<evidence type="ECO:0000313" key="1">
    <source>
        <dbReference type="EMBL" id="WLI73018.1"/>
    </source>
</evidence>
<evidence type="ECO:0008006" key="3">
    <source>
        <dbReference type="Google" id="ProtNLM"/>
    </source>
</evidence>
<reference evidence="1 2" key="1">
    <citation type="submission" date="2023-08" db="EMBL/GenBank/DDBJ databases">
        <title>Transcriptome Analysis of Halomonas alkalicola CICC 11012s to Identify the Genes Involved in Alkaline Tolerances.</title>
        <authorList>
            <person name="Zhai L."/>
        </authorList>
    </citation>
    <scope>NUCLEOTIDE SEQUENCE [LARGE SCALE GENOMIC DNA]</scope>
    <source>
        <strain evidence="1 2">CICC 11012s</strain>
    </source>
</reference>
<keyword evidence="2" id="KW-1185">Reference proteome</keyword>
<evidence type="ECO:0000313" key="2">
    <source>
        <dbReference type="Proteomes" id="UP001235344"/>
    </source>
</evidence>
<gene>
    <name evidence="1" type="ORF">B6N23_14885</name>
</gene>